<sequence length="111" mass="12236">MKTMKIYDEPKLKRIPKRGPLFGAKSFLAMAVLACGIGLYTGPGMAAGETVKADDVQVVTVEKDQTVWDVARPIADAEGLDIREVVYQIQVNNNLDQDCTVRPGQQLVIRF</sequence>
<name>A0ABV1CY61_9FIRM</name>
<comment type="caution">
    <text evidence="2">The sequence shown here is derived from an EMBL/GenBank/DDBJ whole genome shotgun (WGS) entry which is preliminary data.</text>
</comment>
<dbReference type="RefSeq" id="WP_349173978.1">
    <property type="nucleotide sequence ID" value="NZ_JBBMEU010000079.1"/>
</dbReference>
<dbReference type="InterPro" id="IPR018392">
    <property type="entry name" value="LysM"/>
</dbReference>
<reference evidence="2 3" key="1">
    <citation type="submission" date="2024-03" db="EMBL/GenBank/DDBJ databases">
        <title>Human intestinal bacterial collection.</title>
        <authorList>
            <person name="Pauvert C."/>
            <person name="Hitch T.C.A."/>
            <person name="Clavel T."/>
        </authorList>
    </citation>
    <scope>NUCLEOTIDE SEQUENCE [LARGE SCALE GENOMIC DNA]</scope>
    <source>
        <strain evidence="2 3">CLA-AA-H81</strain>
    </source>
</reference>
<keyword evidence="1" id="KW-0812">Transmembrane</keyword>
<dbReference type="EMBL" id="JBBMEU010000079">
    <property type="protein sequence ID" value="MEQ2423081.1"/>
    <property type="molecule type" value="Genomic_DNA"/>
</dbReference>
<organism evidence="2 3">
    <name type="scientific">Megasphaera intestinihominis</name>
    <dbReference type="NCBI Taxonomy" id="3133159"/>
    <lineage>
        <taxon>Bacteria</taxon>
        <taxon>Bacillati</taxon>
        <taxon>Bacillota</taxon>
        <taxon>Negativicutes</taxon>
        <taxon>Veillonellales</taxon>
        <taxon>Veillonellaceae</taxon>
        <taxon>Megasphaera</taxon>
    </lineage>
</organism>
<evidence type="ECO:0000313" key="3">
    <source>
        <dbReference type="Proteomes" id="UP001433088"/>
    </source>
</evidence>
<gene>
    <name evidence="2" type="ORF">WMO23_10130</name>
</gene>
<keyword evidence="1" id="KW-1133">Transmembrane helix</keyword>
<dbReference type="Proteomes" id="UP001433088">
    <property type="component" value="Unassembled WGS sequence"/>
</dbReference>
<keyword evidence="3" id="KW-1185">Reference proteome</keyword>
<dbReference type="CDD" id="cd00118">
    <property type="entry name" value="LysM"/>
    <property type="match status" value="1"/>
</dbReference>
<evidence type="ECO:0000256" key="1">
    <source>
        <dbReference type="SAM" id="Phobius"/>
    </source>
</evidence>
<protein>
    <submittedName>
        <fullName evidence="2">LysM domain-containing protein</fullName>
    </submittedName>
</protein>
<accession>A0ABV1CY61</accession>
<feature type="transmembrane region" description="Helical" evidence="1">
    <location>
        <begin position="21"/>
        <end position="40"/>
    </location>
</feature>
<proteinExistence type="predicted"/>
<evidence type="ECO:0000313" key="2">
    <source>
        <dbReference type="EMBL" id="MEQ2423081.1"/>
    </source>
</evidence>
<keyword evidence="1" id="KW-0472">Membrane</keyword>